<evidence type="ECO:0000256" key="1">
    <source>
        <dbReference type="ARBA" id="ARBA00002841"/>
    </source>
</evidence>
<accession>A0A643FH97</accession>
<evidence type="ECO:0000313" key="9">
    <source>
        <dbReference type="EMBL" id="KAB0584937.1"/>
    </source>
</evidence>
<dbReference type="GO" id="GO:0043190">
    <property type="term" value="C:ATP-binding cassette (ABC) transporter complex"/>
    <property type="evidence" value="ECO:0007669"/>
    <property type="project" value="InterPro"/>
</dbReference>
<evidence type="ECO:0000256" key="5">
    <source>
        <dbReference type="ARBA" id="ARBA00022448"/>
    </source>
</evidence>
<dbReference type="PANTHER" id="PTHR42996:SF1">
    <property type="entry name" value="PHOSPHATE-BINDING PROTEIN PSTS"/>
    <property type="match status" value="1"/>
</dbReference>
<dbReference type="InterPro" id="IPR006311">
    <property type="entry name" value="TAT_signal"/>
</dbReference>
<dbReference type="EMBL" id="VZPB01000003">
    <property type="protein sequence ID" value="KAB0584937.1"/>
    <property type="molecule type" value="Genomic_DNA"/>
</dbReference>
<keyword evidence="6 7" id="KW-0592">Phosphate transport</keyword>
<comment type="function">
    <text evidence="1 7">Part of the ABC transporter complex PstSACB involved in phosphate import.</text>
</comment>
<dbReference type="Pfam" id="PF12849">
    <property type="entry name" value="PBP_like_2"/>
    <property type="match status" value="1"/>
</dbReference>
<evidence type="ECO:0000259" key="8">
    <source>
        <dbReference type="Pfam" id="PF12849"/>
    </source>
</evidence>
<dbReference type="Proteomes" id="UP000430120">
    <property type="component" value="Unassembled WGS sequence"/>
</dbReference>
<evidence type="ECO:0000256" key="7">
    <source>
        <dbReference type="PIRNR" id="PIRNR002756"/>
    </source>
</evidence>
<sequence length="364" mass="38690">MTMNFKPPRTDRRRALGLVLGSGLATGLGLIGPGPAWGASARVQGAGATFPSKVYARWAADYARQTGVDVRYQPTGSGNGIEQATRRSVDFAGSDVPLGPDALGQKRLVQIPTCVGGVVPVVNGFEPDRLRLTGEVLAAIFAGDIQRWDDARIATLNPGLSLPARRIVRVVRGDKSGSTEGLTRYLAGQSPAFAKQVGEGVMPAWPGEPLRAEGNDGMSALVRATPGAIGYVSYDRVVADGLAGVRLRNREGRWVAASEAGFRAAILHSPLYRDGSDTASLMDMRGPDSWPLTMTTFVLLDAAPATAAAVEPAMRFLYWCFLHGDALTQGTGFAPLPTAVQARLTARFAQVKPRDGQFPHYLSF</sequence>
<evidence type="ECO:0000256" key="6">
    <source>
        <dbReference type="ARBA" id="ARBA00022592"/>
    </source>
</evidence>
<protein>
    <recommendedName>
        <fullName evidence="4 7">Phosphate-binding protein PstS</fullName>
    </recommendedName>
</protein>
<name>A0A643FH97_IDEDE</name>
<dbReference type="InterPro" id="IPR005673">
    <property type="entry name" value="ABC_phos-bd_PstS"/>
</dbReference>
<evidence type="ECO:0000313" key="10">
    <source>
        <dbReference type="Proteomes" id="UP000430120"/>
    </source>
</evidence>
<dbReference type="RefSeq" id="WP_151122253.1">
    <property type="nucleotide sequence ID" value="NZ_CP088081.1"/>
</dbReference>
<dbReference type="CDD" id="cd13565">
    <property type="entry name" value="PBP2_PstS"/>
    <property type="match status" value="1"/>
</dbReference>
<dbReference type="AlphaFoldDB" id="A0A643FH97"/>
<comment type="similarity">
    <text evidence="2 7">Belongs to the PstS family.</text>
</comment>
<keyword evidence="5 7" id="KW-0813">Transport</keyword>
<dbReference type="GO" id="GO:0042301">
    <property type="term" value="F:phosphate ion binding"/>
    <property type="evidence" value="ECO:0007669"/>
    <property type="project" value="InterPro"/>
</dbReference>
<dbReference type="PANTHER" id="PTHR42996">
    <property type="entry name" value="PHOSPHATE-BINDING PROTEIN PSTS"/>
    <property type="match status" value="1"/>
</dbReference>
<organism evidence="9 10">
    <name type="scientific">Ideonella dechloratans</name>
    <dbReference type="NCBI Taxonomy" id="36863"/>
    <lineage>
        <taxon>Bacteria</taxon>
        <taxon>Pseudomonadati</taxon>
        <taxon>Pseudomonadota</taxon>
        <taxon>Betaproteobacteria</taxon>
        <taxon>Burkholderiales</taxon>
        <taxon>Sphaerotilaceae</taxon>
        <taxon>Ideonella</taxon>
    </lineage>
</organism>
<dbReference type="InterPro" id="IPR024370">
    <property type="entry name" value="PBP_domain"/>
</dbReference>
<comment type="caution">
    <text evidence="9">The sequence shown here is derived from an EMBL/GenBank/DDBJ whole genome shotgun (WGS) entry which is preliminary data.</text>
</comment>
<dbReference type="NCBIfam" id="TIGR00975">
    <property type="entry name" value="3a0107s03"/>
    <property type="match status" value="1"/>
</dbReference>
<proteinExistence type="inferred from homology"/>
<dbReference type="PROSITE" id="PS51318">
    <property type="entry name" value="TAT"/>
    <property type="match status" value="1"/>
</dbReference>
<dbReference type="InterPro" id="IPR050962">
    <property type="entry name" value="Phosphate-bind_PstS"/>
</dbReference>
<comment type="subunit">
    <text evidence="3 7">The complex is composed of two ATP-binding proteins (PstB), two transmembrane proteins (PstC and PstA) and a solute-binding protein (PstS).</text>
</comment>
<dbReference type="Gene3D" id="3.40.190.10">
    <property type="entry name" value="Periplasmic binding protein-like II"/>
    <property type="match status" value="2"/>
</dbReference>
<evidence type="ECO:0000256" key="2">
    <source>
        <dbReference type="ARBA" id="ARBA00008725"/>
    </source>
</evidence>
<evidence type="ECO:0000256" key="4">
    <source>
        <dbReference type="ARBA" id="ARBA00021889"/>
    </source>
</evidence>
<gene>
    <name evidence="9" type="primary">pstS</name>
    <name evidence="9" type="ORF">F7Q92_01915</name>
</gene>
<feature type="domain" description="PBP" evidence="8">
    <location>
        <begin position="39"/>
        <end position="319"/>
    </location>
</feature>
<keyword evidence="10" id="KW-1185">Reference proteome</keyword>
<dbReference type="SUPFAM" id="SSF53850">
    <property type="entry name" value="Periplasmic binding protein-like II"/>
    <property type="match status" value="1"/>
</dbReference>
<dbReference type="GO" id="GO:0035435">
    <property type="term" value="P:phosphate ion transmembrane transport"/>
    <property type="evidence" value="ECO:0007669"/>
    <property type="project" value="InterPro"/>
</dbReference>
<reference evidence="9 10" key="1">
    <citation type="submission" date="2019-09" db="EMBL/GenBank/DDBJ databases">
        <title>Draft genome sequences of 48 bacterial type strains from the CCUG.</title>
        <authorList>
            <person name="Tunovic T."/>
            <person name="Pineiro-Iglesias B."/>
            <person name="Unosson C."/>
            <person name="Inganas E."/>
            <person name="Ohlen M."/>
            <person name="Cardew S."/>
            <person name="Jensie-Markopoulos S."/>
            <person name="Salva-Serra F."/>
            <person name="Jaen-Luchoro D."/>
            <person name="Karlsson R."/>
            <person name="Svensson-Stadler L."/>
            <person name="Chun J."/>
            <person name="Moore E."/>
        </authorList>
    </citation>
    <scope>NUCLEOTIDE SEQUENCE [LARGE SCALE GENOMIC DNA]</scope>
    <source>
        <strain evidence="9 10">CCUG 30977</strain>
    </source>
</reference>
<evidence type="ECO:0000256" key="3">
    <source>
        <dbReference type="ARBA" id="ARBA00011529"/>
    </source>
</evidence>
<dbReference type="OrthoDB" id="9150325at2"/>
<dbReference type="PIRSF" id="PIRSF002756">
    <property type="entry name" value="PstS"/>
    <property type="match status" value="1"/>
</dbReference>